<dbReference type="AlphaFoldDB" id="A0A318L1K7"/>
<comment type="caution">
    <text evidence="2">The sequence shown here is derived from an EMBL/GenBank/DDBJ whole genome shotgun (WGS) entry which is preliminary data.</text>
</comment>
<accession>A0A318L1K7</accession>
<evidence type="ECO:0000313" key="2">
    <source>
        <dbReference type="EMBL" id="PXX74017.1"/>
    </source>
</evidence>
<dbReference type="RefSeq" id="WP_022938553.1">
    <property type="nucleotide sequence ID" value="NZ_CABKRQ010000005.1"/>
</dbReference>
<dbReference type="GeneID" id="94441890"/>
<proteinExistence type="predicted"/>
<dbReference type="Proteomes" id="UP000247612">
    <property type="component" value="Unassembled WGS sequence"/>
</dbReference>
<dbReference type="OrthoDB" id="1693179at2"/>
<gene>
    <name evidence="2" type="ORF">DES51_12815</name>
</gene>
<dbReference type="EMBL" id="QJKH01000028">
    <property type="protein sequence ID" value="PXX74017.1"/>
    <property type="molecule type" value="Genomic_DNA"/>
</dbReference>
<evidence type="ECO:0000313" key="3">
    <source>
        <dbReference type="Proteomes" id="UP000247612"/>
    </source>
</evidence>
<name>A0A318L1K7_9FIRM</name>
<feature type="transmembrane region" description="Helical" evidence="1">
    <location>
        <begin position="6"/>
        <end position="24"/>
    </location>
</feature>
<sequence length="80" mass="8373">MMFIKSIAPVLAAGVIAVAMVFIIKKQHKTDEKAATCMAEGVALGLCFGAAIGSSMPAFLPYFISLGSLLGLLIGMRIKK</sequence>
<evidence type="ECO:0000256" key="1">
    <source>
        <dbReference type="SAM" id="Phobius"/>
    </source>
</evidence>
<organism evidence="2 3">
    <name type="scientific">Dielma fastidiosa</name>
    <dbReference type="NCBI Taxonomy" id="1034346"/>
    <lineage>
        <taxon>Bacteria</taxon>
        <taxon>Bacillati</taxon>
        <taxon>Bacillota</taxon>
        <taxon>Erysipelotrichia</taxon>
        <taxon>Erysipelotrichales</taxon>
        <taxon>Erysipelotrichaceae</taxon>
        <taxon>Dielma</taxon>
    </lineage>
</organism>
<keyword evidence="1" id="KW-1133">Transmembrane helix</keyword>
<keyword evidence="1" id="KW-0472">Membrane</keyword>
<keyword evidence="1" id="KW-0812">Transmembrane</keyword>
<protein>
    <recommendedName>
        <fullName evidence="4">DUF2700 domain-containing protein</fullName>
    </recommendedName>
</protein>
<feature type="transmembrane region" description="Helical" evidence="1">
    <location>
        <begin position="59"/>
        <end position="78"/>
    </location>
</feature>
<evidence type="ECO:0008006" key="4">
    <source>
        <dbReference type="Google" id="ProtNLM"/>
    </source>
</evidence>
<reference evidence="2 3" key="1">
    <citation type="submission" date="2018-05" db="EMBL/GenBank/DDBJ databases">
        <title>Genomic Encyclopedia of Type Strains, Phase IV (KMG-IV): sequencing the most valuable type-strain genomes for metagenomic binning, comparative biology and taxonomic classification.</title>
        <authorList>
            <person name="Goeker M."/>
        </authorList>
    </citation>
    <scope>NUCLEOTIDE SEQUENCE [LARGE SCALE GENOMIC DNA]</scope>
    <source>
        <strain evidence="2 3">JC118</strain>
    </source>
</reference>
<keyword evidence="3" id="KW-1185">Reference proteome</keyword>